<organism evidence="1 2">
    <name type="scientific">Apiospora saccharicola</name>
    <dbReference type="NCBI Taxonomy" id="335842"/>
    <lineage>
        <taxon>Eukaryota</taxon>
        <taxon>Fungi</taxon>
        <taxon>Dikarya</taxon>
        <taxon>Ascomycota</taxon>
        <taxon>Pezizomycotina</taxon>
        <taxon>Sordariomycetes</taxon>
        <taxon>Xylariomycetidae</taxon>
        <taxon>Amphisphaeriales</taxon>
        <taxon>Apiosporaceae</taxon>
        <taxon>Apiospora</taxon>
    </lineage>
</organism>
<evidence type="ECO:0000313" key="2">
    <source>
        <dbReference type="Proteomes" id="UP001446871"/>
    </source>
</evidence>
<dbReference type="PANTHER" id="PTHR35186:SF4">
    <property type="entry name" value="PRION-INHIBITION AND PROPAGATION HELO DOMAIN-CONTAINING PROTEIN"/>
    <property type="match status" value="1"/>
</dbReference>
<reference evidence="1 2" key="1">
    <citation type="submission" date="2023-01" db="EMBL/GenBank/DDBJ databases">
        <title>Analysis of 21 Apiospora genomes using comparative genomics revels a genus with tremendous synthesis potential of carbohydrate active enzymes and secondary metabolites.</title>
        <authorList>
            <person name="Sorensen T."/>
        </authorList>
    </citation>
    <scope>NUCLEOTIDE SEQUENCE [LARGE SCALE GENOMIC DNA]</scope>
    <source>
        <strain evidence="1 2">CBS 83171</strain>
    </source>
</reference>
<sequence>MAEVAGLVLGAIPPLHSALEHSGDITGPIDRLFRWKRYKNWQIRQLNYCSVSYDQALRILLKGVVDDEELSYMLQDPQCESWGRLGLETAYDSCMSAIWEIASSIDRLGGATQIHQTGLRGVLNGSPPSQSPLGRIKHVDFATVNQHPEDAPPFDDPLQCNEIDRNNIATLGVMILELQSGRSIEEFRTPEDGPCSTCSNLLVATRVLDKLYHRGSISEGPTRAVTYCLQSSIHPATSLMDDQFVDTFIEQTVGPLEKERRVLMG</sequence>
<dbReference type="PANTHER" id="PTHR35186">
    <property type="entry name" value="ANK_REP_REGION DOMAIN-CONTAINING PROTEIN"/>
    <property type="match status" value="1"/>
</dbReference>
<accession>A0ABR1WJV4</accession>
<dbReference type="EMBL" id="JAQQWM010000001">
    <property type="protein sequence ID" value="KAK8083800.1"/>
    <property type="molecule type" value="Genomic_DNA"/>
</dbReference>
<evidence type="ECO:0008006" key="3">
    <source>
        <dbReference type="Google" id="ProtNLM"/>
    </source>
</evidence>
<evidence type="ECO:0000313" key="1">
    <source>
        <dbReference type="EMBL" id="KAK8083800.1"/>
    </source>
</evidence>
<protein>
    <recommendedName>
        <fullName evidence="3">Protein kinase domain-containing protein</fullName>
    </recommendedName>
</protein>
<name>A0ABR1WJV4_9PEZI</name>
<proteinExistence type="predicted"/>
<comment type="caution">
    <text evidence="1">The sequence shown here is derived from an EMBL/GenBank/DDBJ whole genome shotgun (WGS) entry which is preliminary data.</text>
</comment>
<gene>
    <name evidence="1" type="ORF">PG996_002581</name>
</gene>
<keyword evidence="2" id="KW-1185">Reference proteome</keyword>
<dbReference type="Proteomes" id="UP001446871">
    <property type="component" value="Unassembled WGS sequence"/>
</dbReference>